<reference evidence="3" key="1">
    <citation type="journal article" date="2017" name="Genome Biol.">
        <title>Comparative genomics reveals high biological diversity and specific adaptations in the industrially and medically important fungal genus Aspergillus.</title>
        <authorList>
            <person name="de Vries R.P."/>
            <person name="Riley R."/>
            <person name="Wiebenga A."/>
            <person name="Aguilar-Osorio G."/>
            <person name="Amillis S."/>
            <person name="Uchima C.A."/>
            <person name="Anderluh G."/>
            <person name="Asadollahi M."/>
            <person name="Askin M."/>
            <person name="Barry K."/>
            <person name="Battaglia E."/>
            <person name="Bayram O."/>
            <person name="Benocci T."/>
            <person name="Braus-Stromeyer S.A."/>
            <person name="Caldana C."/>
            <person name="Canovas D."/>
            <person name="Cerqueira G.C."/>
            <person name="Chen F."/>
            <person name="Chen W."/>
            <person name="Choi C."/>
            <person name="Clum A."/>
            <person name="Dos Santos R.A."/>
            <person name="Damasio A.R."/>
            <person name="Diallinas G."/>
            <person name="Emri T."/>
            <person name="Fekete E."/>
            <person name="Flipphi M."/>
            <person name="Freyberg S."/>
            <person name="Gallo A."/>
            <person name="Gournas C."/>
            <person name="Habgood R."/>
            <person name="Hainaut M."/>
            <person name="Harispe M.L."/>
            <person name="Henrissat B."/>
            <person name="Hilden K.S."/>
            <person name="Hope R."/>
            <person name="Hossain A."/>
            <person name="Karabika E."/>
            <person name="Karaffa L."/>
            <person name="Karanyi Z."/>
            <person name="Krasevec N."/>
            <person name="Kuo A."/>
            <person name="Kusch H."/>
            <person name="LaButti K."/>
            <person name="Lagendijk E.L."/>
            <person name="Lapidus A."/>
            <person name="Levasseur A."/>
            <person name="Lindquist E."/>
            <person name="Lipzen A."/>
            <person name="Logrieco A.F."/>
            <person name="MacCabe A."/>
            <person name="Maekelae M.R."/>
            <person name="Malavazi I."/>
            <person name="Melin P."/>
            <person name="Meyer V."/>
            <person name="Mielnichuk N."/>
            <person name="Miskei M."/>
            <person name="Molnar A.P."/>
            <person name="Mule G."/>
            <person name="Ngan C.Y."/>
            <person name="Orejas M."/>
            <person name="Orosz E."/>
            <person name="Ouedraogo J.P."/>
            <person name="Overkamp K.M."/>
            <person name="Park H.-S."/>
            <person name="Perrone G."/>
            <person name="Piumi F."/>
            <person name="Punt P.J."/>
            <person name="Ram A.F."/>
            <person name="Ramon A."/>
            <person name="Rauscher S."/>
            <person name="Record E."/>
            <person name="Riano-Pachon D.M."/>
            <person name="Robert V."/>
            <person name="Roehrig J."/>
            <person name="Ruller R."/>
            <person name="Salamov A."/>
            <person name="Salih N.S."/>
            <person name="Samson R.A."/>
            <person name="Sandor E."/>
            <person name="Sanguinetti M."/>
            <person name="Schuetze T."/>
            <person name="Sepcic K."/>
            <person name="Shelest E."/>
            <person name="Sherlock G."/>
            <person name="Sophianopoulou V."/>
            <person name="Squina F.M."/>
            <person name="Sun H."/>
            <person name="Susca A."/>
            <person name="Todd R.B."/>
            <person name="Tsang A."/>
            <person name="Unkles S.E."/>
            <person name="van de Wiele N."/>
            <person name="van Rossen-Uffink D."/>
            <person name="Oliveira J.V."/>
            <person name="Vesth T.C."/>
            <person name="Visser J."/>
            <person name="Yu J.-H."/>
            <person name="Zhou M."/>
            <person name="Andersen M.R."/>
            <person name="Archer D.B."/>
            <person name="Baker S.E."/>
            <person name="Benoit I."/>
            <person name="Brakhage A.A."/>
            <person name="Braus G.H."/>
            <person name="Fischer R."/>
            <person name="Frisvad J.C."/>
            <person name="Goldman G.H."/>
            <person name="Houbraken J."/>
            <person name="Oakley B."/>
            <person name="Pocsi I."/>
            <person name="Scazzocchio C."/>
            <person name="Seiboth B."/>
            <person name="vanKuyk P.A."/>
            <person name="Wortman J."/>
            <person name="Dyer P.S."/>
            <person name="Grigoriev I.V."/>
        </authorList>
    </citation>
    <scope>NUCLEOTIDE SEQUENCE [LARGE SCALE GENOMIC DNA]</scope>
    <source>
        <strain evidence="3">CBS 583.65</strain>
    </source>
</reference>
<evidence type="ECO:0000256" key="1">
    <source>
        <dbReference type="SAM" id="MobiDB-lite"/>
    </source>
</evidence>
<accession>A0A1L9PV48</accession>
<dbReference type="EMBL" id="KV878133">
    <property type="protein sequence ID" value="OJJ05391.1"/>
    <property type="molecule type" value="Genomic_DNA"/>
</dbReference>
<dbReference type="RefSeq" id="XP_040671153.1">
    <property type="nucleotide sequence ID" value="XM_040817544.1"/>
</dbReference>
<evidence type="ECO:0000313" key="3">
    <source>
        <dbReference type="Proteomes" id="UP000184073"/>
    </source>
</evidence>
<dbReference type="InterPro" id="IPR018858">
    <property type="entry name" value="DUF2458"/>
</dbReference>
<organism evidence="2 3">
    <name type="scientific">Aspergillus versicolor CBS 583.65</name>
    <dbReference type="NCBI Taxonomy" id="1036611"/>
    <lineage>
        <taxon>Eukaryota</taxon>
        <taxon>Fungi</taxon>
        <taxon>Dikarya</taxon>
        <taxon>Ascomycota</taxon>
        <taxon>Pezizomycotina</taxon>
        <taxon>Eurotiomycetes</taxon>
        <taxon>Eurotiomycetidae</taxon>
        <taxon>Eurotiales</taxon>
        <taxon>Aspergillaceae</taxon>
        <taxon>Aspergillus</taxon>
        <taxon>Aspergillus subgen. Nidulantes</taxon>
    </lineage>
</organism>
<dbReference type="OrthoDB" id="5363415at2759"/>
<dbReference type="Proteomes" id="UP000184073">
    <property type="component" value="Unassembled WGS sequence"/>
</dbReference>
<sequence>MSSNYPILLLFTEQLLRGLSFSSNTATVEYRRSVGAPVDEKEVSTVEEDLTEVSRYDAKVHKASTQMADAMLSELKALDVPFFSISRSLVVADETANNGQDLGHLSEADGSLDAPGEQGRLSVDELSAFRRRMLELLQDLCKE</sequence>
<dbReference type="VEuPathDB" id="FungiDB:ASPVEDRAFT_844935"/>
<proteinExistence type="predicted"/>
<feature type="region of interest" description="Disordered" evidence="1">
    <location>
        <begin position="99"/>
        <end position="118"/>
    </location>
</feature>
<gene>
    <name evidence="2" type="ORF">ASPVEDRAFT_844935</name>
</gene>
<dbReference type="Pfam" id="PF10454">
    <property type="entry name" value="DUF2458"/>
    <property type="match status" value="1"/>
</dbReference>
<dbReference type="AlphaFoldDB" id="A0A1L9PV48"/>
<keyword evidence="3" id="KW-1185">Reference proteome</keyword>
<protein>
    <submittedName>
        <fullName evidence="2">Uncharacterized protein</fullName>
    </submittedName>
</protein>
<name>A0A1L9PV48_ASPVE</name>
<evidence type="ECO:0000313" key="2">
    <source>
        <dbReference type="EMBL" id="OJJ05391.1"/>
    </source>
</evidence>
<dbReference type="GeneID" id="63733055"/>